<dbReference type="Gene3D" id="2.40.10.10">
    <property type="entry name" value="Trypsin-like serine proteases"/>
    <property type="match status" value="2"/>
</dbReference>
<dbReference type="EMBL" id="QGUI02000006">
    <property type="protein sequence ID" value="MFO7190854.1"/>
    <property type="molecule type" value="Genomic_DNA"/>
</dbReference>
<dbReference type="Gene3D" id="2.30.42.10">
    <property type="match status" value="1"/>
</dbReference>
<keyword evidence="5" id="KW-0812">Transmembrane</keyword>
<gene>
    <name evidence="7" type="ORF">DIU77_001220</name>
</gene>
<evidence type="ECO:0000313" key="8">
    <source>
        <dbReference type="Proteomes" id="UP000249324"/>
    </source>
</evidence>
<dbReference type="AlphaFoldDB" id="A0ABD6FD54"/>
<feature type="domain" description="PDZ" evidence="6">
    <location>
        <begin position="309"/>
        <end position="389"/>
    </location>
</feature>
<comment type="caution">
    <text evidence="7">The sequence shown here is derived from an EMBL/GenBank/DDBJ whole genome shotgun (WGS) entry which is preliminary data.</text>
</comment>
<organism evidence="7 8">
    <name type="scientific">Thermocrispum agreste</name>
    <dbReference type="NCBI Taxonomy" id="37925"/>
    <lineage>
        <taxon>Bacteria</taxon>
        <taxon>Bacillati</taxon>
        <taxon>Actinomycetota</taxon>
        <taxon>Actinomycetes</taxon>
        <taxon>Pseudonocardiales</taxon>
        <taxon>Pseudonocardiaceae</taxon>
        <taxon>Thermocrispum</taxon>
    </lineage>
</organism>
<dbReference type="InterPro" id="IPR009003">
    <property type="entry name" value="Peptidase_S1_PA"/>
</dbReference>
<dbReference type="InterPro" id="IPR036034">
    <property type="entry name" value="PDZ_sf"/>
</dbReference>
<dbReference type="SMART" id="SM00228">
    <property type="entry name" value="PDZ"/>
    <property type="match status" value="1"/>
</dbReference>
<protein>
    <submittedName>
        <fullName evidence="7">Trypsin-like peptidase domain-containing protein</fullName>
    </submittedName>
</protein>
<dbReference type="PROSITE" id="PS50106">
    <property type="entry name" value="PDZ"/>
    <property type="match status" value="1"/>
</dbReference>
<keyword evidence="2" id="KW-0645">Protease</keyword>
<evidence type="ECO:0000259" key="6">
    <source>
        <dbReference type="PROSITE" id="PS50106"/>
    </source>
</evidence>
<dbReference type="PANTHER" id="PTHR43343">
    <property type="entry name" value="PEPTIDASE S12"/>
    <property type="match status" value="1"/>
</dbReference>
<dbReference type="FunFam" id="2.40.10.10:FF:000001">
    <property type="entry name" value="Periplasmic serine protease DegS"/>
    <property type="match status" value="1"/>
</dbReference>
<dbReference type="InterPro" id="IPR001940">
    <property type="entry name" value="Peptidase_S1C"/>
</dbReference>
<accession>A0ABD6FD54</accession>
<dbReference type="SUPFAM" id="SSF50156">
    <property type="entry name" value="PDZ domain-like"/>
    <property type="match status" value="1"/>
</dbReference>
<dbReference type="PANTHER" id="PTHR43343:SF3">
    <property type="entry name" value="PROTEASE DO-LIKE 8, CHLOROPLASTIC"/>
    <property type="match status" value="1"/>
</dbReference>
<evidence type="ECO:0000256" key="2">
    <source>
        <dbReference type="ARBA" id="ARBA00022670"/>
    </source>
</evidence>
<evidence type="ECO:0000256" key="3">
    <source>
        <dbReference type="ARBA" id="ARBA00022801"/>
    </source>
</evidence>
<reference evidence="7 8" key="1">
    <citation type="journal article" date="2021" name="BMC Genomics">
        <title>Genome-resolved metagenome and metatranscriptome analyses of thermophilic composting reveal key bacterial players and their metabolic interactions.</title>
        <authorList>
            <person name="Braga L.P.P."/>
            <person name="Pereira R.V."/>
            <person name="Martins L.F."/>
            <person name="Moura L.M.S."/>
            <person name="Sanchez F.B."/>
            <person name="Patane J.S.L."/>
            <person name="da Silva A.M."/>
            <person name="Setubal J.C."/>
        </authorList>
    </citation>
    <scope>NUCLEOTIDE SEQUENCE [LARGE SCALE GENOMIC DNA]</scope>
    <source>
        <strain evidence="7">ZC4RG45</strain>
    </source>
</reference>
<proteinExistence type="inferred from homology"/>
<keyword evidence="4" id="KW-0720">Serine protease</keyword>
<dbReference type="Proteomes" id="UP000249324">
    <property type="component" value="Unassembled WGS sequence"/>
</dbReference>
<dbReference type="Pfam" id="PF13365">
    <property type="entry name" value="Trypsin_2"/>
    <property type="match status" value="1"/>
</dbReference>
<keyword evidence="5" id="KW-1133">Transmembrane helix</keyword>
<name>A0ABD6FD54_9PSEU</name>
<dbReference type="GO" id="GO:0008236">
    <property type="term" value="F:serine-type peptidase activity"/>
    <property type="evidence" value="ECO:0007669"/>
    <property type="project" value="UniProtKB-KW"/>
</dbReference>
<dbReference type="InterPro" id="IPR001478">
    <property type="entry name" value="PDZ"/>
</dbReference>
<dbReference type="Pfam" id="PF17820">
    <property type="entry name" value="PDZ_6"/>
    <property type="match status" value="1"/>
</dbReference>
<dbReference type="SUPFAM" id="SSF50494">
    <property type="entry name" value="Trypsin-like serine proteases"/>
    <property type="match status" value="1"/>
</dbReference>
<dbReference type="InterPro" id="IPR043504">
    <property type="entry name" value="Peptidase_S1_PA_chymotrypsin"/>
</dbReference>
<dbReference type="InterPro" id="IPR051201">
    <property type="entry name" value="Chloro_Bact_Ser_Proteases"/>
</dbReference>
<keyword evidence="5" id="KW-0472">Membrane</keyword>
<dbReference type="GO" id="GO:0006508">
    <property type="term" value="P:proteolysis"/>
    <property type="evidence" value="ECO:0007669"/>
    <property type="project" value="UniProtKB-KW"/>
</dbReference>
<evidence type="ECO:0000313" key="7">
    <source>
        <dbReference type="EMBL" id="MFO7190854.1"/>
    </source>
</evidence>
<evidence type="ECO:0000256" key="1">
    <source>
        <dbReference type="ARBA" id="ARBA00010541"/>
    </source>
</evidence>
<feature type="transmembrane region" description="Helical" evidence="5">
    <location>
        <begin position="50"/>
        <end position="74"/>
    </location>
</feature>
<sequence>MQHNDEPTSANRVWSIEEMQRAAHHAGTPTYPPMGYPQAPSGERKRRGGLIAGVAVLSLLVGAGAGGVSGYLAAERVDPGPTINALEQERPARQTGSAPKGSIEAVAEKVSPSVVQLEVSGPGSVGEGSGFILTDDGYIMTNNHVVEAAAEGRGHIRVVFHDGQDAKASVVGRNPTTDIAVVKAEGVKGLQPVELGRSDDLRVGQTVVAIGSPYDLSGTVTAGIISALNRPVTAGGRGDQATAMDAIQTDAAINPGNSGGPLVDMNGRVIGINSAIYSPSSSSDGGRVGNIGIGFAIPIDQARRTADEIIETGKATQTYIGTMVGDAPNGGAQIVRVLQDSPAAKAGLKEGDVVVKIGDRRVEDADELVAAVRTRAPGEKVVLTLQSGRTVEVTLGAEPVPGN</sequence>
<evidence type="ECO:0000256" key="5">
    <source>
        <dbReference type="SAM" id="Phobius"/>
    </source>
</evidence>
<evidence type="ECO:0000256" key="4">
    <source>
        <dbReference type="ARBA" id="ARBA00022825"/>
    </source>
</evidence>
<keyword evidence="3" id="KW-0378">Hydrolase</keyword>
<comment type="similarity">
    <text evidence="1">Belongs to the peptidase S1C family.</text>
</comment>
<dbReference type="PRINTS" id="PR00834">
    <property type="entry name" value="PROTEASES2C"/>
</dbReference>
<dbReference type="CDD" id="cd06779">
    <property type="entry name" value="cpPDZ_Deg_HtrA-like"/>
    <property type="match status" value="1"/>
</dbReference>
<dbReference type="InterPro" id="IPR041489">
    <property type="entry name" value="PDZ_6"/>
</dbReference>